<dbReference type="EMBL" id="JAAALK010000283">
    <property type="protein sequence ID" value="KAG8070108.1"/>
    <property type="molecule type" value="Genomic_DNA"/>
</dbReference>
<keyword evidence="2" id="KW-0732">Signal</keyword>
<evidence type="ECO:0000256" key="1">
    <source>
        <dbReference type="SAM" id="Phobius"/>
    </source>
</evidence>
<keyword evidence="4" id="KW-1185">Reference proteome</keyword>
<keyword evidence="1" id="KW-0812">Transmembrane</keyword>
<proteinExistence type="predicted"/>
<evidence type="ECO:0000256" key="2">
    <source>
        <dbReference type="SAM" id="SignalP"/>
    </source>
</evidence>
<dbReference type="Proteomes" id="UP000729402">
    <property type="component" value="Unassembled WGS sequence"/>
</dbReference>
<keyword evidence="1" id="KW-0472">Membrane</keyword>
<gene>
    <name evidence="3" type="ORF">GUJ93_ZPchr0006g46302</name>
</gene>
<reference evidence="3" key="1">
    <citation type="journal article" date="2021" name="bioRxiv">
        <title>Whole Genome Assembly and Annotation of Northern Wild Rice, Zizania palustris L., Supports a Whole Genome Duplication in the Zizania Genus.</title>
        <authorList>
            <person name="Haas M."/>
            <person name="Kono T."/>
            <person name="Macchietto M."/>
            <person name="Millas R."/>
            <person name="McGilp L."/>
            <person name="Shao M."/>
            <person name="Duquette J."/>
            <person name="Hirsch C.N."/>
            <person name="Kimball J."/>
        </authorList>
    </citation>
    <scope>NUCLEOTIDE SEQUENCE</scope>
    <source>
        <tissue evidence="3">Fresh leaf tissue</tissue>
    </source>
</reference>
<dbReference type="AlphaFoldDB" id="A0A8J5SDU3"/>
<protein>
    <submittedName>
        <fullName evidence="3">Uncharacterized protein</fullName>
    </submittedName>
</protein>
<evidence type="ECO:0000313" key="4">
    <source>
        <dbReference type="Proteomes" id="UP000729402"/>
    </source>
</evidence>
<keyword evidence="1" id="KW-1133">Transmembrane helix</keyword>
<feature type="transmembrane region" description="Helical" evidence="1">
    <location>
        <begin position="70"/>
        <end position="91"/>
    </location>
</feature>
<evidence type="ECO:0000313" key="3">
    <source>
        <dbReference type="EMBL" id="KAG8070108.1"/>
    </source>
</evidence>
<reference evidence="3" key="2">
    <citation type="submission" date="2021-02" db="EMBL/GenBank/DDBJ databases">
        <authorList>
            <person name="Kimball J.A."/>
            <person name="Haas M.W."/>
            <person name="Macchietto M."/>
            <person name="Kono T."/>
            <person name="Duquette J."/>
            <person name="Shao M."/>
        </authorList>
    </citation>
    <scope>NUCLEOTIDE SEQUENCE</scope>
    <source>
        <tissue evidence="3">Fresh leaf tissue</tissue>
    </source>
</reference>
<name>A0A8J5SDU3_ZIZPA</name>
<sequence>MQCSQILQTRIDPLDMRAPRTCWLLLLFTSSSCCCCARAVDDRIFSPKQWRQAGGSRSSLLDSMSVMQQLNFVSLLLLLGLMLAALSPFVVTARREWPTARNGEEGDHGGQAKLDQAVDVVSVSRSRPGTAAKAADHEEQQAVMRIKKGRKSCNFRTRNLPADGKTHFDGHIPFTADYHSVHRHPPKHN</sequence>
<accession>A0A8J5SDU3</accession>
<comment type="caution">
    <text evidence="3">The sequence shown here is derived from an EMBL/GenBank/DDBJ whole genome shotgun (WGS) entry which is preliminary data.</text>
</comment>
<feature type="chain" id="PRO_5035242377" evidence="2">
    <location>
        <begin position="40"/>
        <end position="189"/>
    </location>
</feature>
<organism evidence="3 4">
    <name type="scientific">Zizania palustris</name>
    <name type="common">Northern wild rice</name>
    <dbReference type="NCBI Taxonomy" id="103762"/>
    <lineage>
        <taxon>Eukaryota</taxon>
        <taxon>Viridiplantae</taxon>
        <taxon>Streptophyta</taxon>
        <taxon>Embryophyta</taxon>
        <taxon>Tracheophyta</taxon>
        <taxon>Spermatophyta</taxon>
        <taxon>Magnoliopsida</taxon>
        <taxon>Liliopsida</taxon>
        <taxon>Poales</taxon>
        <taxon>Poaceae</taxon>
        <taxon>BOP clade</taxon>
        <taxon>Oryzoideae</taxon>
        <taxon>Oryzeae</taxon>
        <taxon>Zizaniinae</taxon>
        <taxon>Zizania</taxon>
    </lineage>
</organism>
<feature type="signal peptide" evidence="2">
    <location>
        <begin position="1"/>
        <end position="39"/>
    </location>
</feature>
<dbReference type="OrthoDB" id="660577at2759"/>